<organism evidence="2 3">
    <name type="scientific">Pseudoduganella rivuli</name>
    <dbReference type="NCBI Taxonomy" id="2666085"/>
    <lineage>
        <taxon>Bacteria</taxon>
        <taxon>Pseudomonadati</taxon>
        <taxon>Pseudomonadota</taxon>
        <taxon>Betaproteobacteria</taxon>
        <taxon>Burkholderiales</taxon>
        <taxon>Oxalobacteraceae</taxon>
        <taxon>Telluria group</taxon>
        <taxon>Pseudoduganella</taxon>
    </lineage>
</organism>
<dbReference type="AlphaFoldDB" id="A0A7X2IQL2"/>
<evidence type="ECO:0000313" key="2">
    <source>
        <dbReference type="EMBL" id="MRV74376.1"/>
    </source>
</evidence>
<dbReference type="Pfam" id="PF13468">
    <property type="entry name" value="Glyoxalase_3"/>
    <property type="match status" value="1"/>
</dbReference>
<gene>
    <name evidence="2" type="ORF">GJ700_21955</name>
</gene>
<comment type="caution">
    <text evidence="2">The sequence shown here is derived from an EMBL/GenBank/DDBJ whole genome shotgun (WGS) entry which is preliminary data.</text>
</comment>
<dbReference type="RefSeq" id="WP_154377886.1">
    <property type="nucleotide sequence ID" value="NZ_WKJJ01000014.1"/>
</dbReference>
<name>A0A7X2IQL2_9BURK</name>
<dbReference type="InterPro" id="IPR025870">
    <property type="entry name" value="Glyoxalase-like_dom"/>
</dbReference>
<keyword evidence="3" id="KW-1185">Reference proteome</keyword>
<evidence type="ECO:0000313" key="3">
    <source>
        <dbReference type="Proteomes" id="UP000446768"/>
    </source>
</evidence>
<sequence>MLIDHIFIAVQPGAPQAAVLADFGLAEGSGNRHPGQGTANRRFFFDNAFIELLWLENAAEAQNDATRPTMLFERLTGGGSPFGICFRPSPGDDSPLPFAAWRYQPAYFPPGVACDIALAPLSEPMLFHIAPGGRPDALPPERAQPLAHRAPLREITGVTVVQPRCLPPVAVPVVFAAGDAHLLEIEFDGGVRGRSHDFRPALPLIFKY</sequence>
<feature type="domain" description="Glyoxalase-like" evidence="1">
    <location>
        <begin position="3"/>
        <end position="89"/>
    </location>
</feature>
<reference evidence="2 3" key="1">
    <citation type="submission" date="2019-11" db="EMBL/GenBank/DDBJ databases">
        <title>Novel species isolated from a subtropical stream in China.</title>
        <authorList>
            <person name="Lu H."/>
        </authorList>
    </citation>
    <scope>NUCLEOTIDE SEQUENCE [LARGE SCALE GENOMIC DNA]</scope>
    <source>
        <strain evidence="2 3">FT92W</strain>
    </source>
</reference>
<accession>A0A7X2IQL2</accession>
<proteinExistence type="predicted"/>
<dbReference type="Gene3D" id="3.10.180.10">
    <property type="entry name" value="2,3-Dihydroxybiphenyl 1,2-Dioxygenase, domain 1"/>
    <property type="match status" value="1"/>
</dbReference>
<dbReference type="Proteomes" id="UP000446768">
    <property type="component" value="Unassembled WGS sequence"/>
</dbReference>
<protein>
    <submittedName>
        <fullName evidence="2">Glyoxalase-like domain protein</fullName>
    </submittedName>
</protein>
<dbReference type="InterPro" id="IPR029068">
    <property type="entry name" value="Glyas_Bleomycin-R_OHBP_Dase"/>
</dbReference>
<evidence type="ECO:0000259" key="1">
    <source>
        <dbReference type="Pfam" id="PF13468"/>
    </source>
</evidence>
<dbReference type="EMBL" id="WKJJ01000014">
    <property type="protein sequence ID" value="MRV74376.1"/>
    <property type="molecule type" value="Genomic_DNA"/>
</dbReference>